<evidence type="ECO:0000256" key="8">
    <source>
        <dbReference type="ARBA" id="ARBA00023239"/>
    </source>
</evidence>
<evidence type="ECO:0000259" key="12">
    <source>
        <dbReference type="Pfam" id="PF00694"/>
    </source>
</evidence>
<protein>
    <recommendedName>
        <fullName evidence="10">Aconitate hydratase</fullName>
        <shortName evidence="10">Aconitase</shortName>
        <ecNumber evidence="10">4.2.1.3</ecNumber>
    </recommendedName>
</protein>
<dbReference type="NCBIfam" id="NF006757">
    <property type="entry name" value="PRK09277.1"/>
    <property type="match status" value="1"/>
</dbReference>
<evidence type="ECO:0000313" key="13">
    <source>
        <dbReference type="EMBL" id="PLC52653.1"/>
    </source>
</evidence>
<evidence type="ECO:0000256" key="6">
    <source>
        <dbReference type="ARBA" id="ARBA00023004"/>
    </source>
</evidence>
<dbReference type="Proteomes" id="UP000234328">
    <property type="component" value="Unassembled WGS sequence"/>
</dbReference>
<organism evidence="13 14">
    <name type="scientific">Pollutimonas nitritireducens</name>
    <dbReference type="NCBI Taxonomy" id="2045209"/>
    <lineage>
        <taxon>Bacteria</taxon>
        <taxon>Pseudomonadati</taxon>
        <taxon>Pseudomonadota</taxon>
        <taxon>Betaproteobacteria</taxon>
        <taxon>Burkholderiales</taxon>
        <taxon>Alcaligenaceae</taxon>
        <taxon>Pollutimonas</taxon>
    </lineage>
</organism>
<name>A0A2N4UCC9_9BURK</name>
<keyword evidence="6 10" id="KW-0408">Iron</keyword>
<feature type="domain" description="Aconitase A/isopropylmalate dehydratase small subunit swivel" evidence="12">
    <location>
        <begin position="690"/>
        <end position="817"/>
    </location>
</feature>
<dbReference type="InterPro" id="IPR036008">
    <property type="entry name" value="Aconitase_4Fe-4S_dom"/>
</dbReference>
<dbReference type="InterPro" id="IPR001030">
    <property type="entry name" value="Acoase/IPM_deHydtase_lsu_aba"/>
</dbReference>
<dbReference type="InterPro" id="IPR015931">
    <property type="entry name" value="Acnase/IPM_dHydase_lsu_aba_1/3"/>
</dbReference>
<comment type="caution">
    <text evidence="13">The sequence shown here is derived from an EMBL/GenBank/DDBJ whole genome shotgun (WGS) entry which is preliminary data.</text>
</comment>
<dbReference type="GO" id="GO:0046872">
    <property type="term" value="F:metal ion binding"/>
    <property type="evidence" value="ECO:0007669"/>
    <property type="project" value="UniProtKB-KW"/>
</dbReference>
<dbReference type="PROSITE" id="PS01244">
    <property type="entry name" value="ACONITASE_2"/>
    <property type="match status" value="1"/>
</dbReference>
<dbReference type="OrthoDB" id="9764318at2"/>
<dbReference type="RefSeq" id="WP_102071388.1">
    <property type="nucleotide sequence ID" value="NZ_PDNV01000012.1"/>
</dbReference>
<dbReference type="Pfam" id="PF00694">
    <property type="entry name" value="Aconitase_C"/>
    <property type="match status" value="1"/>
</dbReference>
<keyword evidence="4 10" id="KW-0004">4Fe-4S</keyword>
<evidence type="ECO:0000256" key="9">
    <source>
        <dbReference type="ARBA" id="ARBA00023501"/>
    </source>
</evidence>
<dbReference type="PRINTS" id="PR00415">
    <property type="entry name" value="ACONITASE"/>
</dbReference>
<gene>
    <name evidence="13" type="primary">acnA</name>
    <name evidence="13" type="ORF">CR155_17750</name>
</gene>
<dbReference type="GO" id="GO:0006099">
    <property type="term" value="P:tricarboxylic acid cycle"/>
    <property type="evidence" value="ECO:0007669"/>
    <property type="project" value="UniProtKB-UniPathway"/>
</dbReference>
<dbReference type="InterPro" id="IPR018136">
    <property type="entry name" value="Aconitase_4Fe-4S_BS"/>
</dbReference>
<evidence type="ECO:0000256" key="2">
    <source>
        <dbReference type="ARBA" id="ARBA00004717"/>
    </source>
</evidence>
<keyword evidence="5" id="KW-0479">Metal-binding</keyword>
<sequence length="892" mass="97468">MGRSKDSMSVLREFKFNNRPHQYYSLKAAEENGAGPVMSLPRSLKVLYENMLRHEDGLAVTREHLTSFCEAVRAKHFDQEVFFHPTRILMNDSAGIPLMADLAALRAAVARNGGDPDRINPQIPADMVVDHSVMVDAYGTAQAFEDNLDIEFSRNAERYKFLRWAQQSFSNFRVVPPGTGICHQVNVEFLARGIWTAEAGDTVLVYPETLLGTDSHTPMINSLGIMGWGVGGIEGGAAMLGQPITMALPRVVGCRLVGRLQPGVTATDLVLTLTQRLREYKVVAAFVEYFGPGLASLAFSDRATVSNMAPEYGATMGFFPVDAQTLQYLAQTARGESNELIEHYARMQGLWHDPDEPQPSYDEVLEVDLSEIVPCIAGPRRPQDRIALSEAAARFDEDVYKNAPALPNGVVPVAGHEWTMDHGHVVIASITSCTNTSNPSNMLAAGLLARNALRLGLASKPWVKTSLAPGSRVVMDYLAAAKVQDSLDELGFNLVGFGCATCMGNSGPLDSHIAQAIENSEIVTTAVLSGNRNFEGRIHPLVKANYICSPPLVVAYALAGTSRIDFENDPLGTSPDGKPVFLADIWPDALEVAELVNTALDPERFRERYKNVFEGDARWNALHVASTDTFQWEPTSLYMKQPPFFDDLTPELPERKTLEGARALLVLGDSITTDHISPVGTITASSSAGQYLRSLGIEPADFNSFAARRVNHDVMLRGAFANIRIRNEMADGREGGWTRHRPDGEVMSVHEAAARYKEEGVPLIVIAGKDYGAGSSRDWAAKGTQLLGIRAIIAESFERIHRSNLIGMGVLPLQLPQGVTWATLGLDGSETFDIANVEEIVPRSTKVCTITRVDGTQASVELLCRLDTPLEAAYYEHGGILHYIARHMLEPA</sequence>
<dbReference type="InterPro" id="IPR015928">
    <property type="entry name" value="Aconitase/3IPM_dehydase_swvl"/>
</dbReference>
<dbReference type="Gene3D" id="3.30.499.10">
    <property type="entry name" value="Aconitase, domain 3"/>
    <property type="match status" value="2"/>
</dbReference>
<dbReference type="SUPFAM" id="SSF52016">
    <property type="entry name" value="LeuD/IlvD-like"/>
    <property type="match status" value="1"/>
</dbReference>
<dbReference type="AlphaFoldDB" id="A0A2N4UCC9"/>
<dbReference type="NCBIfam" id="TIGR01341">
    <property type="entry name" value="aconitase_1"/>
    <property type="match status" value="1"/>
</dbReference>
<dbReference type="GO" id="GO:0051539">
    <property type="term" value="F:4 iron, 4 sulfur cluster binding"/>
    <property type="evidence" value="ECO:0007669"/>
    <property type="project" value="UniProtKB-KW"/>
</dbReference>
<dbReference type="EC" id="4.2.1.3" evidence="10"/>
<dbReference type="NCBIfam" id="NF009520">
    <property type="entry name" value="PRK12881.1"/>
    <property type="match status" value="1"/>
</dbReference>
<dbReference type="SUPFAM" id="SSF53732">
    <property type="entry name" value="Aconitase iron-sulfur domain"/>
    <property type="match status" value="1"/>
</dbReference>
<comment type="similarity">
    <text evidence="3 10">Belongs to the aconitase/IPM isomerase family.</text>
</comment>
<reference evidence="13 14" key="1">
    <citation type="submission" date="2017-10" db="EMBL/GenBank/DDBJ databases">
        <title>Two draft genome sequences of Pusillimonas sp. strains isolated from a nitrate- and radionuclide-contaminated groundwater in Russia.</title>
        <authorList>
            <person name="Grouzdev D.S."/>
            <person name="Tourova T.P."/>
            <person name="Goeva M.A."/>
            <person name="Babich T.L."/>
            <person name="Sokolova D.S."/>
            <person name="Abdullin R."/>
            <person name="Poltaraus A.B."/>
            <person name="Toshchakov S.V."/>
            <person name="Nazina T.N."/>
        </authorList>
    </citation>
    <scope>NUCLEOTIDE SEQUENCE [LARGE SCALE GENOMIC DNA]</scope>
    <source>
        <strain evidence="13 14">JR1/69-2-13</strain>
    </source>
</reference>
<accession>A0A2N4UCC9</accession>
<evidence type="ECO:0000313" key="14">
    <source>
        <dbReference type="Proteomes" id="UP000234328"/>
    </source>
</evidence>
<dbReference type="PANTHER" id="PTHR11670">
    <property type="entry name" value="ACONITASE/IRON-RESPONSIVE ELEMENT FAMILY MEMBER"/>
    <property type="match status" value="1"/>
</dbReference>
<dbReference type="InterPro" id="IPR044137">
    <property type="entry name" value="AcnA_IRP_Swivel"/>
</dbReference>
<dbReference type="CDD" id="cd01580">
    <property type="entry name" value="AcnA_IRP_Swivel"/>
    <property type="match status" value="1"/>
</dbReference>
<proteinExistence type="inferred from homology"/>
<comment type="function">
    <text evidence="10">Catalyzes the isomerization of citrate to isocitrate via cis-aconitate.</text>
</comment>
<evidence type="ECO:0000256" key="1">
    <source>
        <dbReference type="ARBA" id="ARBA00001966"/>
    </source>
</evidence>
<dbReference type="InterPro" id="IPR000573">
    <property type="entry name" value="AconitaseA/IPMdHydase_ssu_swvl"/>
</dbReference>
<dbReference type="Pfam" id="PF00330">
    <property type="entry name" value="Aconitase"/>
    <property type="match status" value="1"/>
</dbReference>
<dbReference type="UniPathway" id="UPA00223">
    <property type="reaction ID" value="UER00718"/>
</dbReference>
<dbReference type="FunFam" id="3.20.19.10:FF:000001">
    <property type="entry name" value="Aconitate hydratase"/>
    <property type="match status" value="1"/>
</dbReference>
<comment type="pathway">
    <text evidence="2">Carbohydrate metabolism; tricarboxylic acid cycle; isocitrate from oxaloacetate: step 2/2.</text>
</comment>
<dbReference type="EMBL" id="PDNV01000012">
    <property type="protein sequence ID" value="PLC52653.1"/>
    <property type="molecule type" value="Genomic_DNA"/>
</dbReference>
<evidence type="ECO:0000256" key="10">
    <source>
        <dbReference type="RuleBase" id="RU361275"/>
    </source>
</evidence>
<dbReference type="InterPro" id="IPR006249">
    <property type="entry name" value="Aconitase/IRP2"/>
</dbReference>
<keyword evidence="7 10" id="KW-0411">Iron-sulfur</keyword>
<dbReference type="Gene3D" id="3.20.19.10">
    <property type="entry name" value="Aconitase, domain 4"/>
    <property type="match status" value="1"/>
</dbReference>
<evidence type="ECO:0000256" key="4">
    <source>
        <dbReference type="ARBA" id="ARBA00022485"/>
    </source>
</evidence>
<evidence type="ECO:0000259" key="11">
    <source>
        <dbReference type="Pfam" id="PF00330"/>
    </source>
</evidence>
<dbReference type="GO" id="GO:0003994">
    <property type="term" value="F:aconitate hydratase activity"/>
    <property type="evidence" value="ECO:0007669"/>
    <property type="project" value="UniProtKB-EC"/>
</dbReference>
<feature type="domain" description="Aconitase/3-isopropylmalate dehydratase large subunit alpha/beta/alpha" evidence="11">
    <location>
        <begin position="78"/>
        <end position="560"/>
    </location>
</feature>
<evidence type="ECO:0000256" key="3">
    <source>
        <dbReference type="ARBA" id="ARBA00007185"/>
    </source>
</evidence>
<evidence type="ECO:0000256" key="5">
    <source>
        <dbReference type="ARBA" id="ARBA00022723"/>
    </source>
</evidence>
<dbReference type="Gene3D" id="6.10.190.10">
    <property type="match status" value="1"/>
</dbReference>
<comment type="cofactor">
    <cofactor evidence="1">
        <name>[4Fe-4S] cluster</name>
        <dbReference type="ChEBI" id="CHEBI:49883"/>
    </cofactor>
</comment>
<evidence type="ECO:0000256" key="7">
    <source>
        <dbReference type="ARBA" id="ARBA00023014"/>
    </source>
</evidence>
<keyword evidence="14" id="KW-1185">Reference proteome</keyword>
<keyword evidence="8 10" id="KW-0456">Lyase</keyword>
<comment type="catalytic activity">
    <reaction evidence="9 10">
        <text>citrate = D-threo-isocitrate</text>
        <dbReference type="Rhea" id="RHEA:10336"/>
        <dbReference type="ChEBI" id="CHEBI:15562"/>
        <dbReference type="ChEBI" id="CHEBI:16947"/>
        <dbReference type="EC" id="4.2.1.3"/>
    </reaction>
</comment>